<dbReference type="AlphaFoldDB" id="A0A8X8C0W9"/>
<dbReference type="Pfam" id="PF14223">
    <property type="entry name" value="Retrotran_gag_2"/>
    <property type="match status" value="1"/>
</dbReference>
<accession>A0A8X8C0W9</accession>
<organism evidence="1 2">
    <name type="scientific">Populus tomentosa</name>
    <name type="common">Chinese white poplar</name>
    <dbReference type="NCBI Taxonomy" id="118781"/>
    <lineage>
        <taxon>Eukaryota</taxon>
        <taxon>Viridiplantae</taxon>
        <taxon>Streptophyta</taxon>
        <taxon>Embryophyta</taxon>
        <taxon>Tracheophyta</taxon>
        <taxon>Spermatophyta</taxon>
        <taxon>Magnoliopsida</taxon>
        <taxon>eudicotyledons</taxon>
        <taxon>Gunneridae</taxon>
        <taxon>Pentapetalae</taxon>
        <taxon>rosids</taxon>
        <taxon>fabids</taxon>
        <taxon>Malpighiales</taxon>
        <taxon>Salicaceae</taxon>
        <taxon>Saliceae</taxon>
        <taxon>Populus</taxon>
    </lineage>
</organism>
<evidence type="ECO:0000313" key="1">
    <source>
        <dbReference type="EMBL" id="KAG6735594.1"/>
    </source>
</evidence>
<protein>
    <submittedName>
        <fullName evidence="1">Uncharacterized protein</fullName>
    </submittedName>
</protein>
<comment type="caution">
    <text evidence="1">The sequence shown here is derived from an EMBL/GenBank/DDBJ whole genome shotgun (WGS) entry which is preliminary data.</text>
</comment>
<dbReference type="OrthoDB" id="1749636at2759"/>
<gene>
    <name evidence="1" type="ORF">POTOM_061767</name>
</gene>
<proteinExistence type="predicted"/>
<keyword evidence="2" id="KW-1185">Reference proteome</keyword>
<reference evidence="1" key="1">
    <citation type="journal article" date="2020" name="bioRxiv">
        <title>Hybrid origin of Populus tomentosa Carr. identified through genome sequencing and phylogenomic analysis.</title>
        <authorList>
            <person name="An X."/>
            <person name="Gao K."/>
            <person name="Chen Z."/>
            <person name="Li J."/>
            <person name="Yang X."/>
            <person name="Yang X."/>
            <person name="Zhou J."/>
            <person name="Guo T."/>
            <person name="Zhao T."/>
            <person name="Huang S."/>
            <person name="Miao D."/>
            <person name="Khan W.U."/>
            <person name="Rao P."/>
            <person name="Ye M."/>
            <person name="Lei B."/>
            <person name="Liao W."/>
            <person name="Wang J."/>
            <person name="Ji L."/>
            <person name="Li Y."/>
            <person name="Guo B."/>
            <person name="Mustafa N.S."/>
            <person name="Li S."/>
            <person name="Yun Q."/>
            <person name="Keller S.R."/>
            <person name="Mao J."/>
            <person name="Zhang R."/>
            <person name="Strauss S.H."/>
        </authorList>
    </citation>
    <scope>NUCLEOTIDE SEQUENCE</scope>
    <source>
        <strain evidence="1">GM15</strain>
        <tissue evidence="1">Leaf</tissue>
    </source>
</reference>
<dbReference type="PANTHER" id="PTHR47481:SF31">
    <property type="entry name" value="OS01G0873500 PROTEIN"/>
    <property type="match status" value="1"/>
</dbReference>
<evidence type="ECO:0000313" key="2">
    <source>
        <dbReference type="Proteomes" id="UP000886885"/>
    </source>
</evidence>
<dbReference type="PANTHER" id="PTHR47481">
    <property type="match status" value="1"/>
</dbReference>
<name>A0A8X8C0W9_POPTO</name>
<sequence>MLMALLPPLSTVSSTIDGVTTTSSNPAFLHWTIQDQIILGAINSTHTEKMFTSITQCITSRSAWTILETLFTSQSRAHTMQVHYQMATLKKGSSFVPNYFQRFQSLTDSLASMGQPLNDFEMVAFLLVRLGPNYDPLMMLVTARVEPFSIEEIYDHLLSHELKLEHHQSVIDLSITRAHYAALGGNSLCHSHSSHNYIHRAPPFGQGPSHGNSNR</sequence>
<dbReference type="EMBL" id="JAAWWB010001982">
    <property type="protein sequence ID" value="KAG6735594.1"/>
    <property type="molecule type" value="Genomic_DNA"/>
</dbReference>
<dbReference type="Proteomes" id="UP000886885">
    <property type="component" value="Unassembled WGS sequence"/>
</dbReference>